<dbReference type="Proteomes" id="UP000807353">
    <property type="component" value="Unassembled WGS sequence"/>
</dbReference>
<evidence type="ECO:0000313" key="2">
    <source>
        <dbReference type="Proteomes" id="UP000807353"/>
    </source>
</evidence>
<proteinExistence type="predicted"/>
<accession>A0A9P5XT78</accession>
<comment type="caution">
    <text evidence="1">The sequence shown here is derived from an EMBL/GenBank/DDBJ whole genome shotgun (WGS) entry which is preliminary data.</text>
</comment>
<reference evidence="1" key="1">
    <citation type="submission" date="2020-11" db="EMBL/GenBank/DDBJ databases">
        <authorList>
            <consortium name="DOE Joint Genome Institute"/>
            <person name="Ahrendt S."/>
            <person name="Riley R."/>
            <person name="Andreopoulos W."/>
            <person name="Labutti K."/>
            <person name="Pangilinan J."/>
            <person name="Ruiz-Duenas F.J."/>
            <person name="Barrasa J.M."/>
            <person name="Sanchez-Garcia M."/>
            <person name="Camarero S."/>
            <person name="Miyauchi S."/>
            <person name="Serrano A."/>
            <person name="Linde D."/>
            <person name="Babiker R."/>
            <person name="Drula E."/>
            <person name="Ayuso-Fernandez I."/>
            <person name="Pacheco R."/>
            <person name="Padilla G."/>
            <person name="Ferreira P."/>
            <person name="Barriuso J."/>
            <person name="Kellner H."/>
            <person name="Castanera R."/>
            <person name="Alfaro M."/>
            <person name="Ramirez L."/>
            <person name="Pisabarro A.G."/>
            <person name="Kuo A."/>
            <person name="Tritt A."/>
            <person name="Lipzen A."/>
            <person name="He G."/>
            <person name="Yan M."/>
            <person name="Ng V."/>
            <person name="Cullen D."/>
            <person name="Martin F."/>
            <person name="Rosso M.-N."/>
            <person name="Henrissat B."/>
            <person name="Hibbett D."/>
            <person name="Martinez A.T."/>
            <person name="Grigoriev I.V."/>
        </authorList>
    </citation>
    <scope>NUCLEOTIDE SEQUENCE</scope>
    <source>
        <strain evidence="1">CBS 247.69</strain>
    </source>
</reference>
<evidence type="ECO:0000313" key="1">
    <source>
        <dbReference type="EMBL" id="KAF9456574.1"/>
    </source>
</evidence>
<organism evidence="1 2">
    <name type="scientific">Collybia nuda</name>
    <dbReference type="NCBI Taxonomy" id="64659"/>
    <lineage>
        <taxon>Eukaryota</taxon>
        <taxon>Fungi</taxon>
        <taxon>Dikarya</taxon>
        <taxon>Basidiomycota</taxon>
        <taxon>Agaricomycotina</taxon>
        <taxon>Agaricomycetes</taxon>
        <taxon>Agaricomycetidae</taxon>
        <taxon>Agaricales</taxon>
        <taxon>Tricholomatineae</taxon>
        <taxon>Clitocybaceae</taxon>
        <taxon>Collybia</taxon>
    </lineage>
</organism>
<dbReference type="EMBL" id="MU150416">
    <property type="protein sequence ID" value="KAF9456574.1"/>
    <property type="molecule type" value="Genomic_DNA"/>
</dbReference>
<keyword evidence="2" id="KW-1185">Reference proteome</keyword>
<protein>
    <submittedName>
        <fullName evidence="1">Uncharacterized protein</fullName>
    </submittedName>
</protein>
<dbReference type="AlphaFoldDB" id="A0A9P5XT78"/>
<sequence>MLNWATPICTFSSIPVFSSLYTTALLCHECQKTRARKFRKDQPLSGGHYHHGSTSARHGRLQHRQNIQTAFSILCFSVTGNKSLSTCVCLPPNFCYAHSLQA</sequence>
<name>A0A9P5XT78_9AGAR</name>
<gene>
    <name evidence="1" type="ORF">BDZ94DRAFT_1275332</name>
</gene>